<dbReference type="AlphaFoldDB" id="A0A916JPU4"/>
<keyword evidence="2" id="KW-1185">Reference proteome</keyword>
<name>A0A916JPU4_9FLAO</name>
<dbReference type="KEGG" id="ptan:CRYO30217_02942"/>
<sequence length="232" mass="27736">MINCIVTTLLVSLQLGCLFGQVQSQEILKHNHVSGIVGYTYFFNQSGALREEHFDVDSSGRIVGTFVYDDSTSQRHYTYTLEYDTNKHYFRESHFWSNGEPIYEITKILHSDSIELFYMEGDSLSREVHYIPNKEKKWIKVFADNDLIRKYKFRHHKEISIDLRSNIKSITRYKKDEFDQIVEVSYFEKYHCKKHLISKEEIVYTENGLYLEKRNYIGDSLYSNTLYEYTFR</sequence>
<proteinExistence type="predicted"/>
<accession>A0A916JPU4</accession>
<gene>
    <name evidence="1" type="ORF">CRYO30217_02942</name>
</gene>
<reference evidence="1" key="1">
    <citation type="submission" date="2021-04" db="EMBL/GenBank/DDBJ databases">
        <authorList>
            <person name="Rodrigo-Torres L."/>
            <person name="Arahal R. D."/>
            <person name="Lucena T."/>
        </authorList>
    </citation>
    <scope>NUCLEOTIDE SEQUENCE</scope>
    <source>
        <strain evidence="1">AS29M-1</strain>
    </source>
</reference>
<evidence type="ECO:0000313" key="1">
    <source>
        <dbReference type="EMBL" id="CAG5085946.1"/>
    </source>
</evidence>
<organism evidence="1 2">
    <name type="scientific">Parvicella tangerina</name>
    <dbReference type="NCBI Taxonomy" id="2829795"/>
    <lineage>
        <taxon>Bacteria</taxon>
        <taxon>Pseudomonadati</taxon>
        <taxon>Bacteroidota</taxon>
        <taxon>Flavobacteriia</taxon>
        <taxon>Flavobacteriales</taxon>
        <taxon>Parvicellaceae</taxon>
        <taxon>Parvicella</taxon>
    </lineage>
</organism>
<dbReference type="EMBL" id="OU015584">
    <property type="protein sequence ID" value="CAG5085946.1"/>
    <property type="molecule type" value="Genomic_DNA"/>
</dbReference>
<protein>
    <submittedName>
        <fullName evidence="1">Uncharacterized protein</fullName>
    </submittedName>
</protein>
<dbReference type="RefSeq" id="WP_258543138.1">
    <property type="nucleotide sequence ID" value="NZ_OU015584.1"/>
</dbReference>
<evidence type="ECO:0000313" key="2">
    <source>
        <dbReference type="Proteomes" id="UP000683507"/>
    </source>
</evidence>
<dbReference type="Proteomes" id="UP000683507">
    <property type="component" value="Chromosome"/>
</dbReference>